<feature type="region of interest" description="Disordered" evidence="1">
    <location>
        <begin position="92"/>
        <end position="135"/>
    </location>
</feature>
<name>A0A699H1V7_TANCI</name>
<sequence length="265" mass="30724">MHGRGVPERLEKQTDVSFDQEYTRNNTLMQDYKSSGKSYVFSDMRIGVQNEELWKLDKKIMRPKLDMRIPQPLRVKNRLKRLKKKLNHKVVGVKCENKPENEAEGSSEQTTDKRSNLGMEQERGTKPGPGRIETRNWLMRSNNGGIGGPMCQGFLWFQERRNEFYTLRHRSWKLPSKSCNHNDALKQVTEGFSYQLENKEVVVLEKNDDNDDGVKDDEEEEVMRLLSWCKFFVFVMADECQKATEDGGVVRTGKKGGGSHDVIWS</sequence>
<evidence type="ECO:0000256" key="1">
    <source>
        <dbReference type="SAM" id="MobiDB-lite"/>
    </source>
</evidence>
<protein>
    <submittedName>
        <fullName evidence="2">Uncharacterized protein</fullName>
    </submittedName>
</protein>
<dbReference type="EMBL" id="BKCJ010092577">
    <property type="protein sequence ID" value="GEX15770.1"/>
    <property type="molecule type" value="Genomic_DNA"/>
</dbReference>
<proteinExistence type="predicted"/>
<feature type="compositionally biased region" description="Basic and acidic residues" evidence="1">
    <location>
        <begin position="110"/>
        <end position="125"/>
    </location>
</feature>
<gene>
    <name evidence="2" type="ORF">Tci_287745</name>
</gene>
<organism evidence="2">
    <name type="scientific">Tanacetum cinerariifolium</name>
    <name type="common">Dalmatian daisy</name>
    <name type="synonym">Chrysanthemum cinerariifolium</name>
    <dbReference type="NCBI Taxonomy" id="118510"/>
    <lineage>
        <taxon>Eukaryota</taxon>
        <taxon>Viridiplantae</taxon>
        <taxon>Streptophyta</taxon>
        <taxon>Embryophyta</taxon>
        <taxon>Tracheophyta</taxon>
        <taxon>Spermatophyta</taxon>
        <taxon>Magnoliopsida</taxon>
        <taxon>eudicotyledons</taxon>
        <taxon>Gunneridae</taxon>
        <taxon>Pentapetalae</taxon>
        <taxon>asterids</taxon>
        <taxon>campanulids</taxon>
        <taxon>Asterales</taxon>
        <taxon>Asteraceae</taxon>
        <taxon>Asteroideae</taxon>
        <taxon>Anthemideae</taxon>
        <taxon>Anthemidinae</taxon>
        <taxon>Tanacetum</taxon>
    </lineage>
</organism>
<dbReference type="AlphaFoldDB" id="A0A699H1V7"/>
<evidence type="ECO:0000313" key="2">
    <source>
        <dbReference type="EMBL" id="GEX15770.1"/>
    </source>
</evidence>
<accession>A0A699H1V7</accession>
<reference evidence="2" key="1">
    <citation type="journal article" date="2019" name="Sci. Rep.">
        <title>Draft genome of Tanacetum cinerariifolium, the natural source of mosquito coil.</title>
        <authorList>
            <person name="Yamashiro T."/>
            <person name="Shiraishi A."/>
            <person name="Satake H."/>
            <person name="Nakayama K."/>
        </authorList>
    </citation>
    <scope>NUCLEOTIDE SEQUENCE</scope>
</reference>
<comment type="caution">
    <text evidence="2">The sequence shown here is derived from an EMBL/GenBank/DDBJ whole genome shotgun (WGS) entry which is preliminary data.</text>
</comment>